<feature type="compositionally biased region" description="Polar residues" evidence="6">
    <location>
        <begin position="453"/>
        <end position="463"/>
    </location>
</feature>
<organism evidence="8 9">
    <name type="scientific">Penicillium desertorum</name>
    <dbReference type="NCBI Taxonomy" id="1303715"/>
    <lineage>
        <taxon>Eukaryota</taxon>
        <taxon>Fungi</taxon>
        <taxon>Dikarya</taxon>
        <taxon>Ascomycota</taxon>
        <taxon>Pezizomycotina</taxon>
        <taxon>Eurotiomycetes</taxon>
        <taxon>Eurotiomycetidae</taxon>
        <taxon>Eurotiales</taxon>
        <taxon>Aspergillaceae</taxon>
        <taxon>Penicillium</taxon>
    </lineage>
</organism>
<feature type="region of interest" description="Disordered" evidence="6">
    <location>
        <begin position="436"/>
        <end position="465"/>
    </location>
</feature>
<dbReference type="InterPro" id="IPR018020">
    <property type="entry name" value="OHCU_decarboxylase"/>
</dbReference>
<feature type="repeat" description="WD" evidence="4">
    <location>
        <begin position="469"/>
        <end position="495"/>
    </location>
</feature>
<dbReference type="InterPro" id="IPR036322">
    <property type="entry name" value="WD40_repeat_dom_sf"/>
</dbReference>
<dbReference type="Pfam" id="PF09349">
    <property type="entry name" value="OHCU_decarbox"/>
    <property type="match status" value="1"/>
</dbReference>
<reference evidence="8" key="2">
    <citation type="journal article" date="2023" name="IMA Fungus">
        <title>Comparative genomic study of the Penicillium genus elucidates a diverse pangenome and 15 lateral gene transfer events.</title>
        <authorList>
            <person name="Petersen C."/>
            <person name="Sorensen T."/>
            <person name="Nielsen M.R."/>
            <person name="Sondergaard T.E."/>
            <person name="Sorensen J.L."/>
            <person name="Fitzpatrick D.A."/>
            <person name="Frisvad J.C."/>
            <person name="Nielsen K.L."/>
        </authorList>
    </citation>
    <scope>NUCLEOTIDE SEQUENCE</scope>
    <source>
        <strain evidence="8">IBT 17660</strain>
    </source>
</reference>
<feature type="repeat" description="WD" evidence="4">
    <location>
        <begin position="575"/>
        <end position="617"/>
    </location>
</feature>
<name>A0A9X0BG73_9EURO</name>
<dbReference type="Gene3D" id="2.130.10.10">
    <property type="entry name" value="YVTN repeat-like/Quinoprotein amine dehydrogenase"/>
    <property type="match status" value="1"/>
</dbReference>
<dbReference type="SUPFAM" id="SSF158694">
    <property type="entry name" value="UraD-Like"/>
    <property type="match status" value="1"/>
</dbReference>
<reference evidence="8" key="1">
    <citation type="submission" date="2022-12" db="EMBL/GenBank/DDBJ databases">
        <authorList>
            <person name="Petersen C."/>
        </authorList>
    </citation>
    <scope>NUCLEOTIDE SEQUENCE</scope>
    <source>
        <strain evidence="8">IBT 17660</strain>
    </source>
</reference>
<keyword evidence="2" id="KW-0659">Purine metabolism</keyword>
<feature type="region of interest" description="Disordered" evidence="6">
    <location>
        <begin position="375"/>
        <end position="409"/>
    </location>
</feature>
<evidence type="ECO:0000256" key="2">
    <source>
        <dbReference type="ARBA" id="ARBA00022631"/>
    </source>
</evidence>
<sequence>MDLPPLSMIPSLPQEAQLRVLDTLFEPSPELHQLMIPVLANQTFSSYTSLIDAVGGRMSALSAPNSPTDRDVLFGILGSHPRLGRAPANPEHLSELSKKEQAQLNEGAEEQAEKLRALNAEYEEKFPGLRFVTFVNGRSRDVIMVEMRQRIDRANTEKEIEETIQGNNLQLRVATSPAITDSTPLGTSTFPGSATSDVPSGSTHSLQDARNSRRSVIGSSLRDSTSNTPHEKTESSAIDPLSQHIIQRTNTQKSIPLKLLGRASYEAEAVGSDYSQPEPSPTRGDALPSKPPQREEVSFRNVPACLGNTSHADGLCRRHLCVGDFVAPPPHSPLEKIHPQNSRGNIYTILPATDPWFVLLDYRKGVSFLSRIIGTKKKDQPSEAEDETSESEAHRMSVDTSHPIGFIPRHPAPSKYLKVRAHYKKDKTFNRVFLAQELQGSGPSPKPADRRVSTSSPSPQNGDHTGKAVWALMFSKDGKYLAAAGQDRKVRVWTVIATPEEREDANGDEEATPVDAQDTSGLKAPVFHPVPVQVYEGHTGSILDLSWSKNNFLLSSSMDKTVRLWHISRPECLCCFQHSDFVTSIQFHPRDDRFFLAGSLDTKLRLWSIPDKSVAFVTAVPDMITAVAFTPDGRYSIAGCLNGMLNIYDTEGLKVSAQIHVRSARGRNAKGSKITGIDTMTVPKDDAKDDTERDIKLLVTSNDSRIRLYDFNDRSLEAKFRGNENTCSQIRATFTNDGKYIICGSEDRRAYVWPIGSVQRDSEKQAVEVFETQSAMVTAAIMAPIPTKQLLALSEDPIYDICNPPPVALMGPESTDPSKKTSPDKDNGNPHKRSASAPRLSIVSRMAHESPSYLARSKHPDGEIIVIADYSGKIKVLRQDCAYQKRRYENWDANSTISRRILKRSSSARRSIASSIGKESSHKTPSERIVSWRNSVIRHGRSSTEGSRAGFRTRTPSPQHRPAVSRLASSRPSSLGPNESLSVFTTSPPPSPHPPRLDSNRTSEDVSRANGNNGHATASNSKTQPSKPISSADIVTSGKAQDNPLWLQGDHSYAYWNKITHDALAMQSRKSNDLLSPGRIPRERKMSVSGGSFLSSDYTSSTGDAEEDVLKCDNCRGTSFRSVKGRDGKQKLICSECHRPVS</sequence>
<feature type="compositionally biased region" description="Acidic residues" evidence="6">
    <location>
        <begin position="501"/>
        <end position="512"/>
    </location>
</feature>
<evidence type="ECO:0000256" key="6">
    <source>
        <dbReference type="SAM" id="MobiDB-lite"/>
    </source>
</evidence>
<dbReference type="PANTHER" id="PTHR14221">
    <property type="entry name" value="WD REPEAT DOMAIN 44"/>
    <property type="match status" value="1"/>
</dbReference>
<dbReference type="OrthoDB" id="1932312at2759"/>
<keyword evidence="3" id="KW-0677">Repeat</keyword>
<feature type="compositionally biased region" description="Polar residues" evidence="6">
    <location>
        <begin position="967"/>
        <end position="986"/>
    </location>
</feature>
<dbReference type="PROSITE" id="PS50294">
    <property type="entry name" value="WD_REPEATS_REGION"/>
    <property type="match status" value="2"/>
</dbReference>
<dbReference type="EMBL" id="JAPWDO010000009">
    <property type="protein sequence ID" value="KAJ5456720.1"/>
    <property type="molecule type" value="Genomic_DNA"/>
</dbReference>
<feature type="domain" description="Oxo-4-hydroxy-4-carboxy-5-ureidoimidazoline decarboxylase" evidence="7">
    <location>
        <begin position="11"/>
        <end position="165"/>
    </location>
</feature>
<keyword evidence="5" id="KW-0175">Coiled coil</keyword>
<protein>
    <submittedName>
        <fullName evidence="8">Oxo-4-hydroxy-4-carboxy-5-ureidoimidazoline decarboxylase</fullName>
    </submittedName>
</protein>
<feature type="compositionally biased region" description="Basic and acidic residues" evidence="6">
    <location>
        <begin position="995"/>
        <end position="1007"/>
    </location>
</feature>
<dbReference type="Gene3D" id="1.10.3330.10">
    <property type="entry name" value="Oxo-4-hydroxy-4-carboxy-5-ureidoimidazoline decarboxylase"/>
    <property type="match status" value="1"/>
</dbReference>
<evidence type="ECO:0000256" key="3">
    <source>
        <dbReference type="ARBA" id="ARBA00022737"/>
    </source>
</evidence>
<feature type="region of interest" description="Disordered" evidence="6">
    <location>
        <begin position="500"/>
        <end position="520"/>
    </location>
</feature>
<feature type="region of interest" description="Disordered" evidence="6">
    <location>
        <begin position="270"/>
        <end position="295"/>
    </location>
</feature>
<feature type="compositionally biased region" description="Polar residues" evidence="6">
    <location>
        <begin position="179"/>
        <end position="209"/>
    </location>
</feature>
<dbReference type="Pfam" id="PF00400">
    <property type="entry name" value="WD40"/>
    <property type="match status" value="5"/>
</dbReference>
<dbReference type="InterPro" id="IPR036778">
    <property type="entry name" value="OHCU_decarboxylase_sf"/>
</dbReference>
<evidence type="ECO:0000256" key="4">
    <source>
        <dbReference type="PROSITE-ProRule" id="PRU00221"/>
    </source>
</evidence>
<dbReference type="CDD" id="cd00200">
    <property type="entry name" value="WD40"/>
    <property type="match status" value="1"/>
</dbReference>
<evidence type="ECO:0000256" key="5">
    <source>
        <dbReference type="SAM" id="Coils"/>
    </source>
</evidence>
<dbReference type="PROSITE" id="PS50082">
    <property type="entry name" value="WD_REPEATS_2"/>
    <property type="match status" value="3"/>
</dbReference>
<feature type="compositionally biased region" description="Basic and acidic residues" evidence="6">
    <location>
        <begin position="816"/>
        <end position="829"/>
    </location>
</feature>
<dbReference type="FunFam" id="2.130.10.10:FF:000697">
    <property type="entry name" value="WD repeat protein, variant"/>
    <property type="match status" value="1"/>
</dbReference>
<dbReference type="InterPro" id="IPR040324">
    <property type="entry name" value="WDR44/Dgr2"/>
</dbReference>
<feature type="region of interest" description="Disordered" evidence="6">
    <location>
        <begin position="179"/>
        <end position="243"/>
    </location>
</feature>
<feature type="compositionally biased region" description="Polar residues" evidence="6">
    <location>
        <begin position="1009"/>
        <end position="1029"/>
    </location>
</feature>
<proteinExistence type="predicted"/>
<dbReference type="InterPro" id="IPR015943">
    <property type="entry name" value="WD40/YVTN_repeat-like_dom_sf"/>
</dbReference>
<evidence type="ECO:0000256" key="1">
    <source>
        <dbReference type="ARBA" id="ARBA00022574"/>
    </source>
</evidence>
<keyword evidence="1 4" id="KW-0853">WD repeat</keyword>
<dbReference type="Proteomes" id="UP001147760">
    <property type="component" value="Unassembled WGS sequence"/>
</dbReference>
<dbReference type="SMART" id="SM00320">
    <property type="entry name" value="WD40"/>
    <property type="match status" value="5"/>
</dbReference>
<dbReference type="SUPFAM" id="SSF50978">
    <property type="entry name" value="WD40 repeat-like"/>
    <property type="match status" value="1"/>
</dbReference>
<evidence type="ECO:0000313" key="8">
    <source>
        <dbReference type="EMBL" id="KAJ5456720.1"/>
    </source>
</evidence>
<accession>A0A9X0BG73</accession>
<dbReference type="AlphaFoldDB" id="A0A9X0BG73"/>
<feature type="region of interest" description="Disordered" evidence="6">
    <location>
        <begin position="804"/>
        <end position="842"/>
    </location>
</feature>
<feature type="coiled-coil region" evidence="5">
    <location>
        <begin position="98"/>
        <end position="125"/>
    </location>
</feature>
<dbReference type="PANTHER" id="PTHR14221:SF0">
    <property type="entry name" value="WD REPEAT-CONTAINING PROTEIN 44"/>
    <property type="match status" value="1"/>
</dbReference>
<dbReference type="GO" id="GO:0006144">
    <property type="term" value="P:purine nucleobase metabolic process"/>
    <property type="evidence" value="ECO:0007669"/>
    <property type="project" value="UniProtKB-KW"/>
</dbReference>
<keyword evidence="9" id="KW-1185">Reference proteome</keyword>
<feature type="repeat" description="WD" evidence="4">
    <location>
        <begin position="535"/>
        <end position="568"/>
    </location>
</feature>
<dbReference type="InterPro" id="IPR001680">
    <property type="entry name" value="WD40_rpt"/>
</dbReference>
<gene>
    <name evidence="8" type="ORF">N7530_011994</name>
</gene>
<feature type="region of interest" description="Disordered" evidence="6">
    <location>
        <begin position="903"/>
        <end position="1035"/>
    </location>
</feature>
<comment type="caution">
    <text evidence="8">The sequence shown here is derived from an EMBL/GenBank/DDBJ whole genome shotgun (WGS) entry which is preliminary data.</text>
</comment>
<feature type="compositionally biased region" description="Polar residues" evidence="6">
    <location>
        <begin position="217"/>
        <end position="228"/>
    </location>
</feature>
<evidence type="ECO:0000313" key="9">
    <source>
        <dbReference type="Proteomes" id="UP001147760"/>
    </source>
</evidence>
<evidence type="ECO:0000259" key="7">
    <source>
        <dbReference type="Pfam" id="PF09349"/>
    </source>
</evidence>